<accession>A0ACC5RBH2</accession>
<keyword evidence="2" id="KW-1185">Reference proteome</keyword>
<organism evidence="1 2">
    <name type="scientific">Taklimakanibacter albus</name>
    <dbReference type="NCBI Taxonomy" id="2800327"/>
    <lineage>
        <taxon>Bacteria</taxon>
        <taxon>Pseudomonadati</taxon>
        <taxon>Pseudomonadota</taxon>
        <taxon>Alphaproteobacteria</taxon>
        <taxon>Hyphomicrobiales</taxon>
        <taxon>Aestuariivirgaceae</taxon>
        <taxon>Taklimakanibacter</taxon>
    </lineage>
</organism>
<dbReference type="EMBL" id="JAENHL010000008">
    <property type="protein sequence ID" value="MBK1869738.1"/>
    <property type="molecule type" value="Genomic_DNA"/>
</dbReference>
<proteinExistence type="predicted"/>
<name>A0ACC5RBH2_9HYPH</name>
<evidence type="ECO:0000313" key="1">
    <source>
        <dbReference type="EMBL" id="MBK1869738.1"/>
    </source>
</evidence>
<evidence type="ECO:0000313" key="2">
    <source>
        <dbReference type="Proteomes" id="UP000616151"/>
    </source>
</evidence>
<dbReference type="Proteomes" id="UP000616151">
    <property type="component" value="Unassembled WGS sequence"/>
</dbReference>
<gene>
    <name evidence="1" type="ORF">JHL16_25475</name>
</gene>
<protein>
    <submittedName>
        <fullName evidence="1">Uncharacterized protein</fullName>
    </submittedName>
</protein>
<sequence>MAISASIALPRVSQLGSNGSPLLWRTALVFLAFFVLLYAGTFIDDRLFNGVSVWEKPAKFFLSLSLQLATLAWGLALLPAQERRAPAIRISSLIIVAAAIGELIYIAFRASRGEASHFNQTTMVATVFYMLMGAGAVTLAALTSFLGWRILKKSPPSPLTFATALGFMLAGLLAFVTGAYVSSQTGHWVGGDQTDATGLPFFHWSTTGGDLRVGHFFGLHIMQALPVLGFLFRDFPPLQARGLIALGAVIWTGLTALTFFQALAGRPFIAF</sequence>
<comment type="caution">
    <text evidence="1">The sequence shown here is derived from an EMBL/GenBank/DDBJ whole genome shotgun (WGS) entry which is preliminary data.</text>
</comment>
<reference evidence="1" key="1">
    <citation type="submission" date="2021-01" db="EMBL/GenBank/DDBJ databases">
        <authorList>
            <person name="Sun Q."/>
        </authorList>
    </citation>
    <scope>NUCLEOTIDE SEQUENCE</scope>
    <source>
        <strain evidence="1">YIM B02566</strain>
    </source>
</reference>